<gene>
    <name evidence="2" type="ORF">V7S43_015458</name>
</gene>
<name>A0ABD3F0H0_9STRA</name>
<dbReference type="Proteomes" id="UP001632037">
    <property type="component" value="Unassembled WGS sequence"/>
</dbReference>
<evidence type="ECO:0000313" key="3">
    <source>
        <dbReference type="Proteomes" id="UP001632037"/>
    </source>
</evidence>
<dbReference type="EMBL" id="JBIMZQ010000046">
    <property type="protein sequence ID" value="KAL3659467.1"/>
    <property type="molecule type" value="Genomic_DNA"/>
</dbReference>
<feature type="region of interest" description="Disordered" evidence="1">
    <location>
        <begin position="57"/>
        <end position="80"/>
    </location>
</feature>
<dbReference type="AlphaFoldDB" id="A0ABD3F0H0"/>
<comment type="caution">
    <text evidence="2">The sequence shown here is derived from an EMBL/GenBank/DDBJ whole genome shotgun (WGS) entry which is preliminary data.</text>
</comment>
<feature type="compositionally biased region" description="Polar residues" evidence="1">
    <location>
        <begin position="57"/>
        <end position="78"/>
    </location>
</feature>
<organism evidence="2 3">
    <name type="scientific">Phytophthora oleae</name>
    <dbReference type="NCBI Taxonomy" id="2107226"/>
    <lineage>
        <taxon>Eukaryota</taxon>
        <taxon>Sar</taxon>
        <taxon>Stramenopiles</taxon>
        <taxon>Oomycota</taxon>
        <taxon>Peronosporomycetes</taxon>
        <taxon>Peronosporales</taxon>
        <taxon>Peronosporaceae</taxon>
        <taxon>Phytophthora</taxon>
    </lineage>
</organism>
<evidence type="ECO:0000313" key="2">
    <source>
        <dbReference type="EMBL" id="KAL3659467.1"/>
    </source>
</evidence>
<reference evidence="2 3" key="1">
    <citation type="submission" date="2024-09" db="EMBL/GenBank/DDBJ databases">
        <title>Genome sequencing and assembly of Phytophthora oleae, isolate VK10A, causative agent of rot of olive drupes.</title>
        <authorList>
            <person name="Conti Taguali S."/>
            <person name="Riolo M."/>
            <person name="La Spada F."/>
            <person name="Cacciola S.O."/>
            <person name="Dionisio G."/>
        </authorList>
    </citation>
    <scope>NUCLEOTIDE SEQUENCE [LARGE SCALE GENOMIC DNA]</scope>
    <source>
        <strain evidence="2 3">VK10A</strain>
    </source>
</reference>
<evidence type="ECO:0000256" key="1">
    <source>
        <dbReference type="SAM" id="MobiDB-lite"/>
    </source>
</evidence>
<protein>
    <submittedName>
        <fullName evidence="2">Uncharacterized protein</fullName>
    </submittedName>
</protein>
<accession>A0ABD3F0H0</accession>
<keyword evidence="3" id="KW-1185">Reference proteome</keyword>
<sequence length="95" mass="10589">MDGRNVHGNQVTRKRVHRFLDSLRGVLGPTPTVNDVELLFLYLHKVELLDLRPLSLSSESPTPANEQSGRSTSVTASDFGNLDGNALILLRQWCF</sequence>
<proteinExistence type="predicted"/>